<proteinExistence type="predicted"/>
<evidence type="ECO:0000313" key="2">
    <source>
        <dbReference type="EMBL" id="MBT1707976.1"/>
    </source>
</evidence>
<feature type="transmembrane region" description="Helical" evidence="1">
    <location>
        <begin position="20"/>
        <end position="37"/>
    </location>
</feature>
<evidence type="ECO:0000256" key="1">
    <source>
        <dbReference type="SAM" id="Phobius"/>
    </source>
</evidence>
<protein>
    <submittedName>
        <fullName evidence="2">DoxX family protein</fullName>
    </submittedName>
</protein>
<feature type="transmembrane region" description="Helical" evidence="1">
    <location>
        <begin position="210"/>
        <end position="228"/>
    </location>
</feature>
<gene>
    <name evidence="2" type="ORF">KK062_07075</name>
</gene>
<keyword evidence="1" id="KW-0472">Membrane</keyword>
<name>A0AAP2DVF3_9BACT</name>
<dbReference type="Proteomes" id="UP001319080">
    <property type="component" value="Unassembled WGS sequence"/>
</dbReference>
<evidence type="ECO:0000313" key="3">
    <source>
        <dbReference type="Proteomes" id="UP001319080"/>
    </source>
</evidence>
<feature type="transmembrane region" description="Helical" evidence="1">
    <location>
        <begin position="160"/>
        <end position="179"/>
    </location>
</feature>
<keyword evidence="1" id="KW-1133">Transmembrane helix</keyword>
<feature type="transmembrane region" description="Helical" evidence="1">
    <location>
        <begin position="186"/>
        <end position="204"/>
    </location>
</feature>
<accession>A0AAP2DVF3</accession>
<organism evidence="2 3">
    <name type="scientific">Dawidia cretensis</name>
    <dbReference type="NCBI Taxonomy" id="2782350"/>
    <lineage>
        <taxon>Bacteria</taxon>
        <taxon>Pseudomonadati</taxon>
        <taxon>Bacteroidota</taxon>
        <taxon>Cytophagia</taxon>
        <taxon>Cytophagales</taxon>
        <taxon>Chryseotaleaceae</taxon>
        <taxon>Dawidia</taxon>
    </lineage>
</organism>
<dbReference type="EMBL" id="JAHESE010000004">
    <property type="protein sequence ID" value="MBT1707976.1"/>
    <property type="molecule type" value="Genomic_DNA"/>
</dbReference>
<feature type="transmembrane region" description="Helical" evidence="1">
    <location>
        <begin position="73"/>
        <end position="93"/>
    </location>
</feature>
<comment type="caution">
    <text evidence="2">The sequence shown here is derived from an EMBL/GenBank/DDBJ whole genome shotgun (WGS) entry which is preliminary data.</text>
</comment>
<dbReference type="AlphaFoldDB" id="A0AAP2DVF3"/>
<sequence length="443" mass="50560">MKPAGQQEQAPAWKGWEKTAFRFFFVYFLIQIVPLDWKYYRDLFAPDGAFLSLRDIFYAARYTPRFFDDVPVLADWGVAAALAIAATALWGYWDRERKEYNNLYYALRVVLRYRLAFGLLAYALIKFYPIQMPLPSVGNLNTHYGDISAWKIFSMSTGIVPGYQSFLGLVEAGAALLLLYRKTASIGAFIVLPFTGNVLMSNLAYEGGEYVYSLLLITFAAFLLAYDVPRLLRLTSFEQPTEPNRYKPVFQPGWQQYGRWSLKVLFVVFVGWYGYQSLQTYRQGGYQFPQAPGLAHAAGLYDVRTFRLNGRDIPPSATDAQRWRDVAFEKWATLSIRTSQLTPLVTAGTEEIFANDDDRNYEYAGTTGRHYLRYEADTVNHVLTFRDGSKPLTLHYARPDAATITLAGVTAEKDSVYIELHKINKKYLLDEAAKAGRRRGLKL</sequence>
<reference evidence="2 3" key="1">
    <citation type="submission" date="2021-05" db="EMBL/GenBank/DDBJ databases">
        <title>A Polyphasic approach of four new species of the genus Ohtaekwangia: Ohtaekwangia histidinii sp. nov., Ohtaekwangia cretensis sp. nov., Ohtaekwangia indiensis sp. nov., Ohtaekwangia reichenbachii sp. nov. from diverse environment.</title>
        <authorList>
            <person name="Octaviana S."/>
        </authorList>
    </citation>
    <scope>NUCLEOTIDE SEQUENCE [LARGE SCALE GENOMIC DNA]</scope>
    <source>
        <strain evidence="2 3">PWU5</strain>
    </source>
</reference>
<keyword evidence="1" id="KW-0812">Transmembrane</keyword>
<keyword evidence="3" id="KW-1185">Reference proteome</keyword>